<organism evidence="3 4">
    <name type="scientific">Trichuris trichiura</name>
    <name type="common">Whipworm</name>
    <name type="synonym">Trichocephalus trichiurus</name>
    <dbReference type="NCBI Taxonomy" id="36087"/>
    <lineage>
        <taxon>Eukaryota</taxon>
        <taxon>Metazoa</taxon>
        <taxon>Ecdysozoa</taxon>
        <taxon>Nematoda</taxon>
        <taxon>Enoplea</taxon>
        <taxon>Dorylaimia</taxon>
        <taxon>Trichinellida</taxon>
        <taxon>Trichuridae</taxon>
        <taxon>Trichuris</taxon>
    </lineage>
</organism>
<proteinExistence type="predicted"/>
<accession>A0A077Z936</accession>
<dbReference type="AlphaFoldDB" id="A0A077Z936"/>
<gene>
    <name evidence="3" type="ORF">TTRE_0000500801</name>
</gene>
<dbReference type="InterPro" id="IPR013087">
    <property type="entry name" value="Znf_C2H2_type"/>
</dbReference>
<evidence type="ECO:0000313" key="3">
    <source>
        <dbReference type="EMBL" id="CDW56726.1"/>
    </source>
</evidence>
<feature type="domain" description="C2H2-type" evidence="2">
    <location>
        <begin position="695"/>
        <end position="716"/>
    </location>
</feature>
<feature type="compositionally biased region" description="Acidic residues" evidence="1">
    <location>
        <begin position="246"/>
        <end position="258"/>
    </location>
</feature>
<dbReference type="SMART" id="SM00355">
    <property type="entry name" value="ZnF_C2H2"/>
    <property type="match status" value="4"/>
</dbReference>
<feature type="region of interest" description="Disordered" evidence="1">
    <location>
        <begin position="1"/>
        <end position="42"/>
    </location>
</feature>
<dbReference type="OrthoDB" id="10358892at2759"/>
<dbReference type="PROSITE" id="PS00028">
    <property type="entry name" value="ZINC_FINGER_C2H2_1"/>
    <property type="match status" value="1"/>
</dbReference>
<keyword evidence="4" id="KW-1185">Reference proteome</keyword>
<evidence type="ECO:0000259" key="2">
    <source>
        <dbReference type="PROSITE" id="PS00028"/>
    </source>
</evidence>
<evidence type="ECO:0000313" key="4">
    <source>
        <dbReference type="Proteomes" id="UP000030665"/>
    </source>
</evidence>
<dbReference type="EMBL" id="HG806071">
    <property type="protein sequence ID" value="CDW56726.1"/>
    <property type="molecule type" value="Genomic_DNA"/>
</dbReference>
<reference evidence="3" key="1">
    <citation type="submission" date="2014-01" db="EMBL/GenBank/DDBJ databases">
        <authorList>
            <person name="Aslett M."/>
        </authorList>
    </citation>
    <scope>NUCLEOTIDE SEQUENCE</scope>
</reference>
<sequence>MAEKMLYEMPTPVQLREPSPFEPPPLTYFGPSNNENEDGDPPDCGYSQVAQFDYICNKCQVCCHTEEIYLEHVEEWHQNVVPKQTYMCNTCGHLSHNIILHKRHKMVHRCDNVLMFMCKVEQSLTELKTGPVSVDERHEAILNRYYSLMQKPSIRRWLIRAAARRRRNKSTWKPKGKGPLFCSLSSIYREGRNIGKAGHSEKSVTSLLPPIHPLMERPGEPAKHKARKIRYDPMAYGTSSELFSPPEDDADEGDDDDQLWLPPKSSEANLKGSTDDDGAQVIDAQVRHPTQSVFARKSNLKIKLPNLKSVRAVPAKHRRSIVGRNPSAMAISIQNSAAGRPPVRMTVSNPNVGFERPPFRMPIAGSSEGIAPVATEKPPFRTTLPSLSSLIEKPPPFTTGIPYTNIAPKGSPLKMAVSFPNIMAGKSSLVKTAIPYTNSSAEKPPARMAFSCPSSVTDETPVEMGDAYQQSLSDKPPVKKFTPYMTGKDRKSNVTMGLPYSHGKYKRTAVPYVVSMIRKAGFRTPGAYPANKDGKSAFESAIDRDIAYSSSEQGLSAVETSFPYSGSNNEESAADIGVSYENGKKKKPTVKSPVANKSKNKICLKRIPGSNNYAVKKIEISKGNESEQAKSVRPAKEKCWDMRSVCPVCCITFKKPWHAIAHLIDDHGGTIHSLQKTSCQPGCSDTLVNFLGTTCSSCRTDFDSQPTYLRHMFQRHTRKLFRRLPVIQSKLIFGTTVLDSYSEEQWLRIEIRLLPKP</sequence>
<reference evidence="3" key="2">
    <citation type="submission" date="2014-03" db="EMBL/GenBank/DDBJ databases">
        <title>The whipworm genome and dual-species transcriptomics of an intimate host-pathogen interaction.</title>
        <authorList>
            <person name="Foth B.J."/>
            <person name="Tsai I.J."/>
            <person name="Reid A.J."/>
            <person name="Bancroft A.J."/>
            <person name="Nichol S."/>
            <person name="Tracey A."/>
            <person name="Holroyd N."/>
            <person name="Cotton J.A."/>
            <person name="Stanley E.J."/>
            <person name="Zarowiecki M."/>
            <person name="Liu J.Z."/>
            <person name="Huckvale T."/>
            <person name="Cooper P.J."/>
            <person name="Grencis R.K."/>
            <person name="Berriman M."/>
        </authorList>
    </citation>
    <scope>NUCLEOTIDE SEQUENCE [LARGE SCALE GENOMIC DNA]</scope>
</reference>
<name>A0A077Z936_TRITR</name>
<protein>
    <recommendedName>
        <fullName evidence="2">C2H2-type domain-containing protein</fullName>
    </recommendedName>
</protein>
<feature type="region of interest" description="Disordered" evidence="1">
    <location>
        <begin position="237"/>
        <end position="276"/>
    </location>
</feature>
<dbReference type="Proteomes" id="UP000030665">
    <property type="component" value="Unassembled WGS sequence"/>
</dbReference>
<evidence type="ECO:0000256" key="1">
    <source>
        <dbReference type="SAM" id="MobiDB-lite"/>
    </source>
</evidence>